<organism evidence="1">
    <name type="scientific">Cutibacterium granulosum DSM 20700</name>
    <dbReference type="NCBI Taxonomy" id="1160719"/>
    <lineage>
        <taxon>Bacteria</taxon>
        <taxon>Bacillati</taxon>
        <taxon>Actinomycetota</taxon>
        <taxon>Actinomycetes</taxon>
        <taxon>Propionibacteriales</taxon>
        <taxon>Propionibacteriaceae</taxon>
        <taxon>Cutibacterium</taxon>
    </lineage>
</organism>
<name>A0A9X5R140_9ACTN</name>
<protein>
    <submittedName>
        <fullName evidence="1">Uncharacterized protein</fullName>
    </submittedName>
</protein>
<comment type="caution">
    <text evidence="1">The sequence shown here is derived from an EMBL/GenBank/DDBJ whole genome shotgun (WGS) entry which is preliminary data.</text>
</comment>
<evidence type="ECO:0000313" key="1">
    <source>
        <dbReference type="EMBL" id="OCT42905.1"/>
    </source>
</evidence>
<accession>A0A9X5R140</accession>
<proteinExistence type="predicted"/>
<reference evidence="1" key="1">
    <citation type="submission" date="2014-05" db="EMBL/GenBank/DDBJ databases">
        <authorList>
            <person name="Jahns A.C."/>
            <person name="Eilers H."/>
            <person name="Alexeyev O.A."/>
        </authorList>
    </citation>
    <scope>NUCLEOTIDE SEQUENCE [LARGE SCALE GENOMIC DNA]</scope>
    <source>
        <strain evidence="1">DSM 20700</strain>
    </source>
</reference>
<dbReference type="EMBL" id="JNBU01000006">
    <property type="protein sequence ID" value="OCT42905.1"/>
    <property type="molecule type" value="Genomic_DNA"/>
</dbReference>
<dbReference type="AlphaFoldDB" id="A0A9X5R140"/>
<sequence>MVFSERLVVAMESIHPQQLFPDVWLHCVQKCQRKGLLCTGMVLSRAGDIFGRQAGQKQITIPDGGESVMLVQGALPSQGANVEKPWRSSDGEMTFLPRPAMQIQQRLGMPVVTVLLCPSS</sequence>
<gene>
    <name evidence="1" type="ORF">L860_06940</name>
</gene>